<feature type="compositionally biased region" description="Basic and acidic residues" evidence="1">
    <location>
        <begin position="291"/>
        <end position="301"/>
    </location>
</feature>
<feature type="compositionally biased region" description="Polar residues" evidence="1">
    <location>
        <begin position="153"/>
        <end position="184"/>
    </location>
</feature>
<evidence type="ECO:0000256" key="1">
    <source>
        <dbReference type="SAM" id="MobiDB-lite"/>
    </source>
</evidence>
<dbReference type="EMBL" id="PYSW02000023">
    <property type="protein sequence ID" value="KAG2382722.1"/>
    <property type="molecule type" value="Genomic_DNA"/>
</dbReference>
<feature type="compositionally biased region" description="Polar residues" evidence="1">
    <location>
        <begin position="1"/>
        <end position="19"/>
    </location>
</feature>
<organism evidence="2 3">
    <name type="scientific">Naegleria lovaniensis</name>
    <name type="common">Amoeba</name>
    <dbReference type="NCBI Taxonomy" id="51637"/>
    <lineage>
        <taxon>Eukaryota</taxon>
        <taxon>Discoba</taxon>
        <taxon>Heterolobosea</taxon>
        <taxon>Tetramitia</taxon>
        <taxon>Eutetramitia</taxon>
        <taxon>Vahlkampfiidae</taxon>
        <taxon>Naegleria</taxon>
    </lineage>
</organism>
<dbReference type="GeneID" id="68097757"/>
<dbReference type="RefSeq" id="XP_044548401.1">
    <property type="nucleotide sequence ID" value="XM_044695038.1"/>
</dbReference>
<feature type="region of interest" description="Disordered" evidence="1">
    <location>
        <begin position="1"/>
        <end position="51"/>
    </location>
</feature>
<dbReference type="Proteomes" id="UP000816034">
    <property type="component" value="Unassembled WGS sequence"/>
</dbReference>
<dbReference type="AlphaFoldDB" id="A0AA88GQM3"/>
<reference evidence="2 3" key="1">
    <citation type="journal article" date="2018" name="BMC Genomics">
        <title>The genome of Naegleria lovaniensis, the basis for a comparative approach to unravel pathogenicity factors of the human pathogenic amoeba N. fowleri.</title>
        <authorList>
            <person name="Liechti N."/>
            <person name="Schurch N."/>
            <person name="Bruggmann R."/>
            <person name="Wittwer M."/>
        </authorList>
    </citation>
    <scope>NUCLEOTIDE SEQUENCE [LARGE SCALE GENOMIC DNA]</scope>
    <source>
        <strain evidence="2 3">ATCC 30569</strain>
    </source>
</reference>
<protein>
    <submittedName>
        <fullName evidence="2">Uncharacterized protein</fullName>
    </submittedName>
</protein>
<gene>
    <name evidence="2" type="ORF">C9374_005302</name>
</gene>
<accession>A0AA88GQM3</accession>
<sequence length="652" mass="72643">MQQNGANNSQPAGVSNFTEASPASSNNNNATSPLPPPRKLTEASSSASITSARGANQYSEVGSTLGTSKDYSSLAAFNSFLNNSVFPIEDLHNVSQAWKPPEKNNIPVSSNQKGSSVFSRFTKRVNVRFKGKTFLEMPSYPFVNSDNEAEPISSKSPTNAGTRSKPSSASGKRPNSSSKKTQQPNNNTTTSSNTSQLEDDNIPKLWEHRFVYFLVSNYQGNTGQTEMHHTLIESQDFLIEKEHCIVFETLQDLVYYESSPFISFLIRREFDPSLPASSVAEKKKNGQTNTQKKDAAAKKDNAPPPPGLPTPSTTKKIQTAISAATSINQDELIESMVHDIKSSFGSNCEILHTFKTCTMPLFVNDKFGFTKAKYEQKQSIKYKNWSSLLCKSDNTLNIAAPTLLMDDSFKSETPSSSRFSITQLPNTNETSEILNHINVRIEVAEGTSILSEEVQNKLNPVLISISSLKDLPNEKYLAERCKPVSLSFNIRGKTFRTNGYEHASFISLNYKRIIYLGSNSEMEMYREYFSRIPIVFEVHDRDPKEGVGKFFGKAEVSLKTMILNSRGREVSDNFQIQGVCMLQDEYEKAVKRLEEEKKRVQAIEEEKKAKASSKSPKNKNSKTNLLESPKVALASANTKCFKLSTLFSKENM</sequence>
<name>A0AA88GQM3_NAELO</name>
<feature type="compositionally biased region" description="Low complexity" evidence="1">
    <location>
        <begin position="185"/>
        <end position="195"/>
    </location>
</feature>
<evidence type="ECO:0000313" key="3">
    <source>
        <dbReference type="Proteomes" id="UP000816034"/>
    </source>
</evidence>
<feature type="region of interest" description="Disordered" evidence="1">
    <location>
        <begin position="276"/>
        <end position="315"/>
    </location>
</feature>
<comment type="caution">
    <text evidence="2">The sequence shown here is derived from an EMBL/GenBank/DDBJ whole genome shotgun (WGS) entry which is preliminary data.</text>
</comment>
<feature type="region of interest" description="Disordered" evidence="1">
    <location>
        <begin position="604"/>
        <end position="626"/>
    </location>
</feature>
<feature type="region of interest" description="Disordered" evidence="1">
    <location>
        <begin position="145"/>
        <end position="198"/>
    </location>
</feature>
<evidence type="ECO:0000313" key="2">
    <source>
        <dbReference type="EMBL" id="KAG2382722.1"/>
    </source>
</evidence>
<feature type="compositionally biased region" description="Low complexity" evidence="1">
    <location>
        <begin position="20"/>
        <end position="32"/>
    </location>
</feature>
<keyword evidence="3" id="KW-1185">Reference proteome</keyword>
<dbReference type="PANTHER" id="PTHR33667:SF7">
    <property type="entry name" value="RIKEN CDNA 1810020O05 GENE"/>
    <property type="match status" value="1"/>
</dbReference>
<dbReference type="PANTHER" id="PTHR33667">
    <property type="entry name" value="SI:DKEY-57N24.6"/>
    <property type="match status" value="1"/>
</dbReference>
<proteinExistence type="predicted"/>